<accession>A0A8G1R6U9</accession>
<evidence type="ECO:0000313" key="1">
    <source>
        <dbReference type="EMBL" id="RAH61166.1"/>
    </source>
</evidence>
<organism evidence="1 2">
    <name type="scientific">Aspergillus piperis CBS 112811</name>
    <dbReference type="NCBI Taxonomy" id="1448313"/>
    <lineage>
        <taxon>Eukaryota</taxon>
        <taxon>Fungi</taxon>
        <taxon>Dikarya</taxon>
        <taxon>Ascomycota</taxon>
        <taxon>Pezizomycotina</taxon>
        <taxon>Eurotiomycetes</taxon>
        <taxon>Eurotiomycetidae</taxon>
        <taxon>Eurotiales</taxon>
        <taxon>Aspergillaceae</taxon>
        <taxon>Aspergillus</taxon>
        <taxon>Aspergillus subgen. Circumdati</taxon>
    </lineage>
</organism>
<sequence>MRVRGSQWRYPGSCIQYYIPLTVRTTSRGKPGHLGKQWYHPSWFPSIMVLISHYCCRTPICAVSVSIVSTVLFLPINLFPDGLRRSSECWVPRLSSAVACICCRNICIPSNF</sequence>
<dbReference type="Proteomes" id="UP000249526">
    <property type="component" value="Unassembled WGS sequence"/>
</dbReference>
<gene>
    <name evidence="1" type="ORF">BO85DRAFT_189494</name>
</gene>
<reference evidence="1 2" key="1">
    <citation type="submission" date="2018-02" db="EMBL/GenBank/DDBJ databases">
        <title>The genomes of Aspergillus section Nigri reveals drivers in fungal speciation.</title>
        <authorList>
            <consortium name="DOE Joint Genome Institute"/>
            <person name="Vesth T.C."/>
            <person name="Nybo J."/>
            <person name="Theobald S."/>
            <person name="Brandl J."/>
            <person name="Frisvad J.C."/>
            <person name="Nielsen K.F."/>
            <person name="Lyhne E.K."/>
            <person name="Kogle M.E."/>
            <person name="Kuo A."/>
            <person name="Riley R."/>
            <person name="Clum A."/>
            <person name="Nolan M."/>
            <person name="Lipzen A."/>
            <person name="Salamov A."/>
            <person name="Henrissat B."/>
            <person name="Wiebenga A."/>
            <person name="De vries R.P."/>
            <person name="Grigoriev I.V."/>
            <person name="Mortensen U.H."/>
            <person name="Andersen M.R."/>
            <person name="Baker S.E."/>
        </authorList>
    </citation>
    <scope>NUCLEOTIDE SEQUENCE [LARGE SCALE GENOMIC DNA]</scope>
    <source>
        <strain evidence="1 2">CBS 112811</strain>
    </source>
</reference>
<proteinExistence type="predicted"/>
<dbReference type="AlphaFoldDB" id="A0A8G1R6U9"/>
<dbReference type="GeneID" id="37157822"/>
<protein>
    <submittedName>
        <fullName evidence="1">Uncharacterized protein</fullName>
    </submittedName>
</protein>
<keyword evidence="2" id="KW-1185">Reference proteome</keyword>
<dbReference type="RefSeq" id="XP_025519088.1">
    <property type="nucleotide sequence ID" value="XM_025654420.1"/>
</dbReference>
<evidence type="ECO:0000313" key="2">
    <source>
        <dbReference type="Proteomes" id="UP000249526"/>
    </source>
</evidence>
<dbReference type="EMBL" id="KZ825056">
    <property type="protein sequence ID" value="RAH61166.1"/>
    <property type="molecule type" value="Genomic_DNA"/>
</dbReference>
<name>A0A8G1R6U9_9EURO</name>